<sequence>MATRSTKPDASEDTAAEAVAPAAKAPAAKKAPVRKAAGAAAAKPATEKAAPRKRAATKKTTAAGGEGDEDDEHDEVVVVDEAVVDAPDAAADDADEEDEDGKPKRAVVTEPLPTGALVLSMVDDEDEVPVYSSAITGATADPVKDYLKQIGKVALLNAAEEVELAMRIEAGLFAEDKLSHMSDAEKKSQLGRELQWVAKDGARAKSHLLGANLRLVVSLAKRYTGRGMQFLDLIQEGNLGLIRAVEKFDYTKGFKFSTYATWWIRQAITRAMADQARTIRIPVHMVEVINKLARVQRQMLQDLGREPTPEELSRELDMTPEKVVEVQKYGREPISLHTPLGEDGDSEFGDLIEDTEAVVPADAVGFTMLQKQLESLLDSLSEREAGVIRMRFGLGDGMPKTLDQIGDTFGVTRERIRQIESKTMAKLRHPSRSQSLRDYLE</sequence>
<reference evidence="9 10" key="1">
    <citation type="submission" date="2019-02" db="EMBL/GenBank/DDBJ databases">
        <title>Sequencing the genomes of 1000 actinobacteria strains.</title>
        <authorList>
            <person name="Klenk H.-P."/>
        </authorList>
    </citation>
    <scope>NUCLEOTIDE SEQUENCE [LARGE SCALE GENOMIC DNA]</scope>
    <source>
        <strain evidence="9 10">DSM 18319</strain>
    </source>
</reference>
<dbReference type="RefSeq" id="WP_130505655.1">
    <property type="nucleotide sequence ID" value="NZ_SHLC01000001.1"/>
</dbReference>
<dbReference type="InterPro" id="IPR000943">
    <property type="entry name" value="RNA_pol_sigma70"/>
</dbReference>
<dbReference type="FunFam" id="1.10.601.10:FF:000001">
    <property type="entry name" value="RNA polymerase sigma factor SigA"/>
    <property type="match status" value="1"/>
</dbReference>
<feature type="compositionally biased region" description="Basic and acidic residues" evidence="6">
    <location>
        <begin position="1"/>
        <end position="10"/>
    </location>
</feature>
<dbReference type="InterPro" id="IPR007630">
    <property type="entry name" value="RNA_pol_sigma70_r4"/>
</dbReference>
<dbReference type="FunFam" id="1.10.601.10:FF:000003">
    <property type="entry name" value="RNA polymerase sigma factor SigA"/>
    <property type="match status" value="1"/>
</dbReference>
<name>A0A4V2GAU5_9MICO</name>
<dbReference type="InterPro" id="IPR050239">
    <property type="entry name" value="Sigma-70_RNA_pol_init_factors"/>
</dbReference>
<dbReference type="PRINTS" id="PR00046">
    <property type="entry name" value="SIGMA70FCT"/>
</dbReference>
<dbReference type="InterPro" id="IPR007624">
    <property type="entry name" value="RNA_pol_sigma70_r3"/>
</dbReference>
<dbReference type="GO" id="GO:0006352">
    <property type="term" value="P:DNA-templated transcription initiation"/>
    <property type="evidence" value="ECO:0007669"/>
    <property type="project" value="UniProtKB-UniRule"/>
</dbReference>
<dbReference type="OrthoDB" id="9809557at2"/>
<gene>
    <name evidence="5" type="primary">sigA</name>
    <name evidence="9" type="ORF">EV379_1603</name>
</gene>
<dbReference type="CDD" id="cd06171">
    <property type="entry name" value="Sigma70_r4"/>
    <property type="match status" value="1"/>
</dbReference>
<comment type="similarity">
    <text evidence="5">Belongs to the sigma-70 factor family. RpoD/SigA subfamily.</text>
</comment>
<dbReference type="PROSITE" id="PS00716">
    <property type="entry name" value="SIGMA70_2"/>
    <property type="match status" value="1"/>
</dbReference>
<evidence type="ECO:0000256" key="5">
    <source>
        <dbReference type="HAMAP-Rule" id="MF_00963"/>
    </source>
</evidence>
<feature type="region of interest" description="Sigma-70 factor domain-2" evidence="5">
    <location>
        <begin position="208"/>
        <end position="278"/>
    </location>
</feature>
<evidence type="ECO:0000256" key="2">
    <source>
        <dbReference type="ARBA" id="ARBA00023082"/>
    </source>
</evidence>
<comment type="function">
    <text evidence="5">Sigma factors are initiation factors that promote the attachment of RNA polymerase to specific initiation sites and are then released. This sigma factor is the primary sigma factor during exponential growth.</text>
</comment>
<dbReference type="InterPro" id="IPR012760">
    <property type="entry name" value="RNA_pol_sigma_RpoD_C"/>
</dbReference>
<comment type="subunit">
    <text evidence="5">Interacts transiently with the RNA polymerase catalytic core.</text>
</comment>
<feature type="domain" description="RNA polymerase sigma-70" evidence="7">
    <location>
        <begin position="232"/>
        <end position="245"/>
    </location>
</feature>
<keyword evidence="4 5" id="KW-0804">Transcription</keyword>
<feature type="region of interest" description="Sigma-70 factor domain-3" evidence="5">
    <location>
        <begin position="287"/>
        <end position="363"/>
    </location>
</feature>
<feature type="region of interest" description="Disordered" evidence="6">
    <location>
        <begin position="1"/>
        <end position="79"/>
    </location>
</feature>
<dbReference type="NCBIfam" id="TIGR02937">
    <property type="entry name" value="sigma70-ECF"/>
    <property type="match status" value="1"/>
</dbReference>
<dbReference type="EMBL" id="SHLC01000001">
    <property type="protein sequence ID" value="RZU65276.1"/>
    <property type="molecule type" value="Genomic_DNA"/>
</dbReference>
<dbReference type="Pfam" id="PF04539">
    <property type="entry name" value="Sigma70_r3"/>
    <property type="match status" value="1"/>
</dbReference>
<feature type="compositionally biased region" description="Low complexity" evidence="6">
    <location>
        <begin position="16"/>
        <end position="44"/>
    </location>
</feature>
<keyword evidence="3 5" id="KW-0238">DNA-binding</keyword>
<dbReference type="AlphaFoldDB" id="A0A4V2GAU5"/>
<organism evidence="9 10">
    <name type="scientific">Microterricola gilva</name>
    <dbReference type="NCBI Taxonomy" id="393267"/>
    <lineage>
        <taxon>Bacteria</taxon>
        <taxon>Bacillati</taxon>
        <taxon>Actinomycetota</taxon>
        <taxon>Actinomycetes</taxon>
        <taxon>Micrococcales</taxon>
        <taxon>Microbacteriaceae</taxon>
        <taxon>Microterricola</taxon>
    </lineage>
</organism>
<evidence type="ECO:0000256" key="3">
    <source>
        <dbReference type="ARBA" id="ARBA00023125"/>
    </source>
</evidence>
<dbReference type="PROSITE" id="PS00715">
    <property type="entry name" value="SIGMA70_1"/>
    <property type="match status" value="1"/>
</dbReference>
<dbReference type="HAMAP" id="MF_00963">
    <property type="entry name" value="Sigma70_RpoD_SigA"/>
    <property type="match status" value="1"/>
</dbReference>
<evidence type="ECO:0000256" key="6">
    <source>
        <dbReference type="SAM" id="MobiDB-lite"/>
    </source>
</evidence>
<dbReference type="NCBIfam" id="NF004561">
    <property type="entry name" value="PRK05901.1-3"/>
    <property type="match status" value="1"/>
</dbReference>
<dbReference type="InterPro" id="IPR036388">
    <property type="entry name" value="WH-like_DNA-bd_sf"/>
</dbReference>
<dbReference type="InterPro" id="IPR014284">
    <property type="entry name" value="RNA_pol_sigma-70_dom"/>
</dbReference>
<dbReference type="Pfam" id="PF00140">
    <property type="entry name" value="Sigma70_r1_2"/>
    <property type="match status" value="1"/>
</dbReference>
<dbReference type="Gene3D" id="1.10.10.10">
    <property type="entry name" value="Winged helix-like DNA-binding domain superfamily/Winged helix DNA-binding domain"/>
    <property type="match status" value="2"/>
</dbReference>
<comment type="subcellular location">
    <subcellularLocation>
        <location evidence="5">Cytoplasm</location>
    </subcellularLocation>
</comment>
<evidence type="ECO:0000256" key="1">
    <source>
        <dbReference type="ARBA" id="ARBA00023015"/>
    </source>
</evidence>
<dbReference type="FunFam" id="1.10.10.10:FF:000004">
    <property type="entry name" value="RNA polymerase sigma factor SigA"/>
    <property type="match status" value="1"/>
</dbReference>
<feature type="short sequence motif" description="Interaction with polymerase core subunit RpoC" evidence="5">
    <location>
        <begin position="232"/>
        <end position="235"/>
    </location>
</feature>
<evidence type="ECO:0000259" key="7">
    <source>
        <dbReference type="PROSITE" id="PS00715"/>
    </source>
</evidence>
<dbReference type="SUPFAM" id="SSF88659">
    <property type="entry name" value="Sigma3 and sigma4 domains of RNA polymerase sigma factors"/>
    <property type="match status" value="2"/>
</dbReference>
<feature type="DNA-binding region" description="H-T-H motif" evidence="5">
    <location>
        <begin position="402"/>
        <end position="421"/>
    </location>
</feature>
<evidence type="ECO:0000256" key="4">
    <source>
        <dbReference type="ARBA" id="ARBA00023163"/>
    </source>
</evidence>
<feature type="region of interest" description="Sigma-70 factor domain-4" evidence="5">
    <location>
        <begin position="376"/>
        <end position="429"/>
    </location>
</feature>
<dbReference type="NCBIfam" id="TIGR02393">
    <property type="entry name" value="RpoD_Cterm"/>
    <property type="match status" value="1"/>
</dbReference>
<keyword evidence="2 5" id="KW-0731">Sigma factor</keyword>
<dbReference type="GO" id="GO:0005737">
    <property type="term" value="C:cytoplasm"/>
    <property type="evidence" value="ECO:0007669"/>
    <property type="project" value="UniProtKB-SubCell"/>
</dbReference>
<dbReference type="InterPro" id="IPR013325">
    <property type="entry name" value="RNA_pol_sigma_r2"/>
</dbReference>
<evidence type="ECO:0000259" key="8">
    <source>
        <dbReference type="PROSITE" id="PS00716"/>
    </source>
</evidence>
<evidence type="ECO:0000313" key="9">
    <source>
        <dbReference type="EMBL" id="RZU65276.1"/>
    </source>
</evidence>
<keyword evidence="5" id="KW-0963">Cytoplasm</keyword>
<dbReference type="InterPro" id="IPR007627">
    <property type="entry name" value="RNA_pol_sigma70_r2"/>
</dbReference>
<dbReference type="GO" id="GO:0003677">
    <property type="term" value="F:DNA binding"/>
    <property type="evidence" value="ECO:0007669"/>
    <property type="project" value="UniProtKB-UniRule"/>
</dbReference>
<protein>
    <recommendedName>
        <fullName evidence="5">RNA polymerase sigma factor SigA</fullName>
    </recommendedName>
</protein>
<dbReference type="PANTHER" id="PTHR30603">
    <property type="entry name" value="RNA POLYMERASE SIGMA FACTOR RPO"/>
    <property type="match status" value="1"/>
</dbReference>
<dbReference type="Pfam" id="PF04542">
    <property type="entry name" value="Sigma70_r2"/>
    <property type="match status" value="1"/>
</dbReference>
<feature type="domain" description="RNA polymerase sigma-70" evidence="8">
    <location>
        <begin position="401"/>
        <end position="427"/>
    </location>
</feature>
<evidence type="ECO:0000313" key="10">
    <source>
        <dbReference type="Proteomes" id="UP000291483"/>
    </source>
</evidence>
<dbReference type="GO" id="GO:0016987">
    <property type="term" value="F:sigma factor activity"/>
    <property type="evidence" value="ECO:0007669"/>
    <property type="project" value="UniProtKB-UniRule"/>
</dbReference>
<feature type="compositionally biased region" description="Acidic residues" evidence="6">
    <location>
        <begin position="66"/>
        <end position="78"/>
    </location>
</feature>
<comment type="caution">
    <text evidence="9">The sequence shown here is derived from an EMBL/GenBank/DDBJ whole genome shotgun (WGS) entry which is preliminary data.</text>
</comment>
<dbReference type="InterPro" id="IPR028630">
    <property type="entry name" value="Sigma70_RpoD"/>
</dbReference>
<dbReference type="SUPFAM" id="SSF88946">
    <property type="entry name" value="Sigma2 domain of RNA polymerase sigma factors"/>
    <property type="match status" value="1"/>
</dbReference>
<dbReference type="Proteomes" id="UP000291483">
    <property type="component" value="Unassembled WGS sequence"/>
</dbReference>
<dbReference type="InterPro" id="IPR013324">
    <property type="entry name" value="RNA_pol_sigma_r3/r4-like"/>
</dbReference>
<proteinExistence type="inferred from homology"/>
<dbReference type="FunFam" id="1.10.10.10:FF:000002">
    <property type="entry name" value="RNA polymerase sigma factor SigA"/>
    <property type="match status" value="1"/>
</dbReference>
<accession>A0A4V2GAU5</accession>
<dbReference type="InterPro" id="IPR009042">
    <property type="entry name" value="RNA_pol_sigma70_r1_2"/>
</dbReference>
<keyword evidence="1 5" id="KW-0805">Transcription regulation</keyword>
<dbReference type="Gene3D" id="1.10.601.10">
    <property type="entry name" value="RNA Polymerase Primary Sigma Factor"/>
    <property type="match status" value="2"/>
</dbReference>
<dbReference type="PANTHER" id="PTHR30603:SF59">
    <property type="entry name" value="RNA POLYMERASE PRINCIPAL SIGMA FACTOR HRDA"/>
    <property type="match status" value="1"/>
</dbReference>
<dbReference type="Pfam" id="PF04545">
    <property type="entry name" value="Sigma70_r4"/>
    <property type="match status" value="1"/>
</dbReference>
<keyword evidence="10" id="KW-1185">Reference proteome</keyword>